<dbReference type="EMBL" id="JAZGQK010000017">
    <property type="protein sequence ID" value="MEE6260941.1"/>
    <property type="molecule type" value="Genomic_DNA"/>
</dbReference>
<comment type="caution">
    <text evidence="1">The sequence shown here is derived from an EMBL/GenBank/DDBJ whole genome shotgun (WGS) entry which is preliminary data.</text>
</comment>
<dbReference type="Proteomes" id="UP001332243">
    <property type="component" value="Unassembled WGS sequence"/>
</dbReference>
<gene>
    <name evidence="1" type="ORF">V1633_20865</name>
</gene>
<protein>
    <recommendedName>
        <fullName evidence="3">Thioesterase domain-containing protein</fullName>
    </recommendedName>
</protein>
<dbReference type="SUPFAM" id="SSF53474">
    <property type="entry name" value="alpha/beta-Hydrolases"/>
    <property type="match status" value="1"/>
</dbReference>
<sequence>MAFDGWRALRPGDGPVLLGVDFSTARSRTVAGFADLAALLPEPYAVWGTDESTWRDVGRSPDDPPGAALSDWLDRTAPTVGEPGGLLGYCAGAALAGALARRLAQGRPTAPPVVLLDPSTVTAETLYDQFNSALDGIAGVLPEAEVRAARTAGRDDMSELLELPRLAARLSDRYAALARPACAAQGVPATIADQLCGRVDTYLRYLLLSSAAPLDVPDTALVVLSATHEPPPLPGVRQVRLDVPRERLLAEPRVAEVTVRALVGAPLAGRA</sequence>
<dbReference type="InterPro" id="IPR029058">
    <property type="entry name" value="AB_hydrolase_fold"/>
</dbReference>
<dbReference type="Gene3D" id="3.40.50.1820">
    <property type="entry name" value="alpha/beta hydrolase"/>
    <property type="match status" value="1"/>
</dbReference>
<name>A0ABU7RWR3_9ACTN</name>
<accession>A0ABU7RWR3</accession>
<evidence type="ECO:0008006" key="3">
    <source>
        <dbReference type="Google" id="ProtNLM"/>
    </source>
</evidence>
<evidence type="ECO:0000313" key="1">
    <source>
        <dbReference type="EMBL" id="MEE6260941.1"/>
    </source>
</evidence>
<reference evidence="1 2" key="1">
    <citation type="submission" date="2024-01" db="EMBL/GenBank/DDBJ databases">
        <title>Genome insights into Plantactinospora sonchi sp. nov.</title>
        <authorList>
            <person name="Wang L."/>
        </authorList>
    </citation>
    <scope>NUCLEOTIDE SEQUENCE [LARGE SCALE GENOMIC DNA]</scope>
    <source>
        <strain evidence="1 2">NEAU-QY2</strain>
    </source>
</reference>
<dbReference type="RefSeq" id="WP_331216050.1">
    <property type="nucleotide sequence ID" value="NZ_JAZGQK010000017.1"/>
</dbReference>
<organism evidence="1 2">
    <name type="scientific">Plantactinospora sonchi</name>
    <dbReference type="NCBI Taxonomy" id="1544735"/>
    <lineage>
        <taxon>Bacteria</taxon>
        <taxon>Bacillati</taxon>
        <taxon>Actinomycetota</taxon>
        <taxon>Actinomycetes</taxon>
        <taxon>Micromonosporales</taxon>
        <taxon>Micromonosporaceae</taxon>
        <taxon>Plantactinospora</taxon>
    </lineage>
</organism>
<keyword evidence="2" id="KW-1185">Reference proteome</keyword>
<evidence type="ECO:0000313" key="2">
    <source>
        <dbReference type="Proteomes" id="UP001332243"/>
    </source>
</evidence>
<proteinExistence type="predicted"/>